<keyword evidence="1" id="KW-0548">Nucleotidyltransferase</keyword>
<dbReference type="InterPro" id="IPR029703">
    <property type="entry name" value="POL2"/>
</dbReference>
<dbReference type="InterPro" id="IPR012337">
    <property type="entry name" value="RNaseH-like_sf"/>
</dbReference>
<comment type="catalytic activity">
    <reaction evidence="1">
        <text>DNA(n) + a 2'-deoxyribonucleoside 5'-triphosphate = DNA(n+1) + diphosphate</text>
        <dbReference type="Rhea" id="RHEA:22508"/>
        <dbReference type="Rhea" id="RHEA-COMP:17339"/>
        <dbReference type="Rhea" id="RHEA-COMP:17340"/>
        <dbReference type="ChEBI" id="CHEBI:33019"/>
        <dbReference type="ChEBI" id="CHEBI:61560"/>
        <dbReference type="ChEBI" id="CHEBI:173112"/>
        <dbReference type="EC" id="2.7.7.7"/>
    </reaction>
</comment>
<keyword evidence="1" id="KW-0863">Zinc-finger</keyword>
<name>A0ABN7XD60_GIGMA</name>
<keyword evidence="1" id="KW-0235">DNA replication</keyword>
<sequence length="92" mass="10656">SYGSKYSESRQKDKILDDIINLCEYDILYNQRAAIDLAFPQDDRAQIIMCHREDIKQHGDPVILAYNIESTKKPNKFSDSANDPIIMILHDK</sequence>
<comment type="function">
    <text evidence="1">DNA polymerase II participates in chromosomal DNA replication.</text>
</comment>
<keyword evidence="1" id="KW-0808">Transferase</keyword>
<dbReference type="EC" id="2.7.7.7" evidence="1"/>
<proteinExistence type="inferred from homology"/>
<comment type="caution">
    <text evidence="2">The sequence shown here is derived from an EMBL/GenBank/DDBJ whole genome shotgun (WGS) entry which is preliminary data.</text>
</comment>
<organism evidence="2 3">
    <name type="scientific">Gigaspora margarita</name>
    <dbReference type="NCBI Taxonomy" id="4874"/>
    <lineage>
        <taxon>Eukaryota</taxon>
        <taxon>Fungi</taxon>
        <taxon>Fungi incertae sedis</taxon>
        <taxon>Mucoromycota</taxon>
        <taxon>Glomeromycotina</taxon>
        <taxon>Glomeromycetes</taxon>
        <taxon>Diversisporales</taxon>
        <taxon>Gigasporaceae</taxon>
        <taxon>Gigaspora</taxon>
    </lineage>
</organism>
<feature type="non-terminal residue" evidence="2">
    <location>
        <position position="1"/>
    </location>
</feature>
<reference evidence="2 3" key="1">
    <citation type="submission" date="2021-06" db="EMBL/GenBank/DDBJ databases">
        <authorList>
            <person name="Kallberg Y."/>
            <person name="Tangrot J."/>
            <person name="Rosling A."/>
        </authorList>
    </citation>
    <scope>NUCLEOTIDE SEQUENCE [LARGE SCALE GENOMIC DNA]</scope>
    <source>
        <strain evidence="2 3">120-4 pot B 10/14</strain>
    </source>
</reference>
<keyword evidence="1" id="KW-0239">DNA-directed DNA polymerase</keyword>
<protein>
    <recommendedName>
        <fullName evidence="1">DNA polymerase epsilon catalytic subunit</fullName>
        <ecNumber evidence="1">2.7.7.7</ecNumber>
    </recommendedName>
</protein>
<dbReference type="Proteomes" id="UP000789901">
    <property type="component" value="Unassembled WGS sequence"/>
</dbReference>
<gene>
    <name evidence="2" type="ORF">GMARGA_LOCUS40775</name>
</gene>
<comment type="similarity">
    <text evidence="1">Belongs to the DNA polymerase type-B family.</text>
</comment>
<keyword evidence="1" id="KW-0004">4Fe-4S</keyword>
<accession>A0ABN7XD60</accession>
<dbReference type="EMBL" id="CAJVQB010106474">
    <property type="protein sequence ID" value="CAG8851506.1"/>
    <property type="molecule type" value="Genomic_DNA"/>
</dbReference>
<comment type="cofactor">
    <cofactor evidence="1">
        <name>[4Fe-4S] cluster</name>
        <dbReference type="ChEBI" id="CHEBI:49883"/>
    </cofactor>
</comment>
<dbReference type="PANTHER" id="PTHR10670">
    <property type="entry name" value="DNA POLYMERASE EPSILON CATALYTIC SUBUNIT A"/>
    <property type="match status" value="1"/>
</dbReference>
<keyword evidence="3" id="KW-1185">Reference proteome</keyword>
<evidence type="ECO:0000256" key="1">
    <source>
        <dbReference type="RuleBase" id="RU365029"/>
    </source>
</evidence>
<evidence type="ECO:0000313" key="2">
    <source>
        <dbReference type="EMBL" id="CAG8851506.1"/>
    </source>
</evidence>
<dbReference type="PANTHER" id="PTHR10670:SF0">
    <property type="entry name" value="DNA POLYMERASE EPSILON CATALYTIC SUBUNIT A"/>
    <property type="match status" value="1"/>
</dbReference>
<keyword evidence="1" id="KW-0408">Iron</keyword>
<comment type="subcellular location">
    <subcellularLocation>
        <location evidence="1">Nucleus</location>
    </subcellularLocation>
</comment>
<evidence type="ECO:0000313" key="3">
    <source>
        <dbReference type="Proteomes" id="UP000789901"/>
    </source>
</evidence>
<dbReference type="SUPFAM" id="SSF53098">
    <property type="entry name" value="Ribonuclease H-like"/>
    <property type="match status" value="1"/>
</dbReference>
<keyword evidence="1" id="KW-0238">DNA-binding</keyword>
<keyword evidence="1" id="KW-0479">Metal-binding</keyword>
<keyword evidence="1" id="KW-0862">Zinc</keyword>
<keyword evidence="1" id="KW-0539">Nucleus</keyword>
<keyword evidence="1" id="KW-0411">Iron-sulfur</keyword>